<evidence type="ECO:0000313" key="2">
    <source>
        <dbReference type="EMBL" id="CAJ1386157.1"/>
    </source>
</evidence>
<dbReference type="AlphaFoldDB" id="A0AA36IEA7"/>
<dbReference type="Proteomes" id="UP001178507">
    <property type="component" value="Unassembled WGS sequence"/>
</dbReference>
<comment type="caution">
    <text evidence="2">The sequence shown here is derived from an EMBL/GenBank/DDBJ whole genome shotgun (WGS) entry which is preliminary data.</text>
</comment>
<dbReference type="CDD" id="cd00102">
    <property type="entry name" value="IPT"/>
    <property type="match status" value="1"/>
</dbReference>
<keyword evidence="3" id="KW-1185">Reference proteome</keyword>
<dbReference type="InterPro" id="IPR002909">
    <property type="entry name" value="IPT_dom"/>
</dbReference>
<name>A0AA36IEA7_9DINO</name>
<dbReference type="SUPFAM" id="SSF81296">
    <property type="entry name" value="E set domains"/>
    <property type="match status" value="1"/>
</dbReference>
<accession>A0AA36IEA7</accession>
<dbReference type="SMART" id="SM00429">
    <property type="entry name" value="IPT"/>
    <property type="match status" value="2"/>
</dbReference>
<dbReference type="InterPro" id="IPR013783">
    <property type="entry name" value="Ig-like_fold"/>
</dbReference>
<dbReference type="Pfam" id="PF01833">
    <property type="entry name" value="TIG"/>
    <property type="match status" value="1"/>
</dbReference>
<gene>
    <name evidence="2" type="ORF">EVOR1521_LOCUS12597</name>
</gene>
<dbReference type="InterPro" id="IPR014756">
    <property type="entry name" value="Ig_E-set"/>
</dbReference>
<proteinExistence type="predicted"/>
<dbReference type="Gene3D" id="2.60.40.10">
    <property type="entry name" value="Immunoglobulins"/>
    <property type="match status" value="1"/>
</dbReference>
<reference evidence="2" key="1">
    <citation type="submission" date="2023-08" db="EMBL/GenBank/DDBJ databases">
        <authorList>
            <person name="Chen Y."/>
            <person name="Shah S."/>
            <person name="Dougan E. K."/>
            <person name="Thang M."/>
            <person name="Chan C."/>
        </authorList>
    </citation>
    <scope>NUCLEOTIDE SEQUENCE</scope>
</reference>
<evidence type="ECO:0000259" key="1">
    <source>
        <dbReference type="SMART" id="SM00429"/>
    </source>
</evidence>
<feature type="domain" description="IPT/TIG" evidence="1">
    <location>
        <begin position="72"/>
        <end position="158"/>
    </location>
</feature>
<feature type="domain" description="IPT/TIG" evidence="1">
    <location>
        <begin position="402"/>
        <end position="488"/>
    </location>
</feature>
<organism evidence="2 3">
    <name type="scientific">Effrenium voratum</name>
    <dbReference type="NCBI Taxonomy" id="2562239"/>
    <lineage>
        <taxon>Eukaryota</taxon>
        <taxon>Sar</taxon>
        <taxon>Alveolata</taxon>
        <taxon>Dinophyceae</taxon>
        <taxon>Suessiales</taxon>
        <taxon>Symbiodiniaceae</taxon>
        <taxon>Effrenium</taxon>
    </lineage>
</organism>
<protein>
    <recommendedName>
        <fullName evidence="1">IPT/TIG domain-containing protein</fullName>
    </recommendedName>
</protein>
<dbReference type="EMBL" id="CAUJNA010001335">
    <property type="protein sequence ID" value="CAJ1386157.1"/>
    <property type="molecule type" value="Genomic_DNA"/>
</dbReference>
<sequence>MQSSPSVCRVTSTGPSARSYTLGLTWVTLSTARCGPINAAHPFPSMHRLHVEVSPNGVQWISTPRPISLFEHPHFYSMSPLVAAVHSPRWITVRGIGFPNIVGMKIAVEIAPGFYRQALRVNRTALRFRSPATASPLNASIWVTFGGSPARDTGFILRLVDSPTVSEVTPPAISVGDPTGTDTRRPVNVYGTNFRTTDECIFQSVSMATPTRVPLSSYISSTHVLCLAPGVALSDALVPDPAEKPVDHCEVYASLQVRINSLRDQVNAMKVEQLTRSPVRPGCEGGCEERNLTFTENGTFIPWYSDLGGDLETFNVSPGNMSSLEVSLWPASPLQVALEQEQEQLIFEAGVEYLKCVAQQASPTVEVRSTGGFLLTAVWSPDLFEQPIVTVEESFPVRLLPRLGISSVTPDSGPVTGGTLIAVMGNGFTQQGRLSCAFDDNLYMPARYFNESLIYCTTPAYHPAGVAKLKVASWLHELSVTSVDFTFYPKWVFSLREESACFAGGGDSVVLYAREAQFLQWQYSVYRALCLFTAAGPPMRVFDAEATIYSWNETMRVVCPCPAVAASSGDSMNVSITLDGKSTISDVLGQPVQILAPPVVTHTTPSIWTLGTDLELQITGTDFPAQVTFACGFYAPRAEGYIFESFHWIQQSVWQGLIEDSCDPVPVADYTHQWQDVRESHCALAGLNVSYDGNLLVVPAERLSARELLCHVPAAVTERAHMVANRFLVSHLLAKKSTGFITQVAELPDLQLLPPPQIGKVEPEVAAVLERNDSSSVEPLLLRVSGASGSPGNTSYSMLGAAEGRGGLFASVLWEAVIL</sequence>
<evidence type="ECO:0000313" key="3">
    <source>
        <dbReference type="Proteomes" id="UP001178507"/>
    </source>
</evidence>